<keyword evidence="1" id="KW-0812">Transmembrane</keyword>
<evidence type="ECO:0000313" key="3">
    <source>
        <dbReference type="Proteomes" id="UP000037239"/>
    </source>
</evidence>
<dbReference type="Proteomes" id="UP000037239">
    <property type="component" value="Unassembled WGS sequence"/>
</dbReference>
<gene>
    <name evidence="2" type="ORF">BAAM0483_05285</name>
</gene>
<keyword evidence="1" id="KW-0472">Membrane</keyword>
<accession>A0AB34T8W1</accession>
<dbReference type="AlphaFoldDB" id="A0AB34T8W1"/>
<sequence>MRLSEMIMIIVAGLLTVTGVGLVSLTVRESGMPSRRKVSLQISGILCCTVGVLVFCRAWHVTPWVAFLVSWLIVPVVMTGGVLMMERRYRVACRPVELSEPTVSHEETGEPLLQDGGELLQLHMRS</sequence>
<organism evidence="2 3">
    <name type="scientific">Bifidobacterium animalis subsp. animalis MCC 0483</name>
    <dbReference type="NCBI Taxonomy" id="1365955"/>
    <lineage>
        <taxon>Bacteria</taxon>
        <taxon>Bacillati</taxon>
        <taxon>Actinomycetota</taxon>
        <taxon>Actinomycetes</taxon>
        <taxon>Bifidobacteriales</taxon>
        <taxon>Bifidobacteriaceae</taxon>
        <taxon>Bifidobacterium</taxon>
    </lineage>
</organism>
<keyword evidence="1" id="KW-1133">Transmembrane helix</keyword>
<evidence type="ECO:0000313" key="2">
    <source>
        <dbReference type="EMBL" id="KOA49559.1"/>
    </source>
</evidence>
<evidence type="ECO:0000256" key="1">
    <source>
        <dbReference type="SAM" id="Phobius"/>
    </source>
</evidence>
<protein>
    <submittedName>
        <fullName evidence="2">Uncharacterized protein</fullName>
    </submittedName>
</protein>
<dbReference type="RefSeq" id="WP_052826376.1">
    <property type="nucleotide sequence ID" value="NZ_AWFK01000008.1"/>
</dbReference>
<name>A0AB34T8W1_9BIFI</name>
<feature type="transmembrane region" description="Helical" evidence="1">
    <location>
        <begin position="6"/>
        <end position="27"/>
    </location>
</feature>
<feature type="transmembrane region" description="Helical" evidence="1">
    <location>
        <begin position="66"/>
        <end position="85"/>
    </location>
</feature>
<dbReference type="EMBL" id="AWFK01000008">
    <property type="protein sequence ID" value="KOA49559.1"/>
    <property type="molecule type" value="Genomic_DNA"/>
</dbReference>
<reference evidence="2 3" key="1">
    <citation type="journal article" date="2015" name="Int J Genomics">
        <title>Comparative Genomics Revealed Genetic Diversity and Species/Strain-Level Differences in Carbohydrate Metabolism of Three Probiotic Bifidobacterial Species.</title>
        <authorList>
            <person name="Odamaki T."/>
            <person name="Horigome A."/>
            <person name="Sugahara H."/>
            <person name="Hashikura N."/>
            <person name="Minami J."/>
            <person name="Xiao J.Z."/>
            <person name="Abe F."/>
        </authorList>
    </citation>
    <scope>NUCLEOTIDE SEQUENCE [LARGE SCALE GENOMIC DNA]</scope>
    <source>
        <strain evidence="2 3">MCC 0483</strain>
    </source>
</reference>
<feature type="transmembrane region" description="Helical" evidence="1">
    <location>
        <begin position="39"/>
        <end position="60"/>
    </location>
</feature>
<comment type="caution">
    <text evidence="2">The sequence shown here is derived from an EMBL/GenBank/DDBJ whole genome shotgun (WGS) entry which is preliminary data.</text>
</comment>
<proteinExistence type="predicted"/>